<evidence type="ECO:0000313" key="1">
    <source>
        <dbReference type="EMBL" id="OON34685.1"/>
    </source>
</evidence>
<dbReference type="EMBL" id="MRUL01000037">
    <property type="protein sequence ID" value="OON34685.1"/>
    <property type="molecule type" value="Genomic_DNA"/>
</dbReference>
<proteinExistence type="predicted"/>
<dbReference type="AlphaFoldDB" id="A0A1S8Y703"/>
<reference evidence="1 2" key="1">
    <citation type="submission" date="2016-12" db="EMBL/GenBank/DDBJ databases">
        <title>Izhakiella australiana sp. nov. of genus Izhakiella isolated from Australian desert.</title>
        <authorList>
            <person name="Ji M."/>
        </authorList>
    </citation>
    <scope>NUCLEOTIDE SEQUENCE [LARGE SCALE GENOMIC DNA]</scope>
    <source>
        <strain evidence="1 2">D4N98</strain>
    </source>
</reference>
<accession>A0A1S8Y703</accession>
<gene>
    <name evidence="1" type="ORF">BTJ39_23545</name>
</gene>
<organism evidence="1 2">
    <name type="scientific">Izhakiella australiensis</name>
    <dbReference type="NCBI Taxonomy" id="1926881"/>
    <lineage>
        <taxon>Bacteria</taxon>
        <taxon>Pseudomonadati</taxon>
        <taxon>Pseudomonadota</taxon>
        <taxon>Gammaproteobacteria</taxon>
        <taxon>Enterobacterales</taxon>
        <taxon>Erwiniaceae</taxon>
        <taxon>Izhakiella</taxon>
    </lineage>
</organism>
<keyword evidence="2" id="KW-1185">Reference proteome</keyword>
<feature type="non-terminal residue" evidence="1">
    <location>
        <position position="1"/>
    </location>
</feature>
<name>A0A1S8Y703_9GAMM</name>
<protein>
    <submittedName>
        <fullName evidence="1">Uncharacterized protein</fullName>
    </submittedName>
</protein>
<comment type="caution">
    <text evidence="1">The sequence shown here is derived from an EMBL/GenBank/DDBJ whole genome shotgun (WGS) entry which is preliminary data.</text>
</comment>
<sequence>QQRDKTNNPPVKRGMVDGDIALSHHLLQVAQAQGISQIPADTLSNNVNGIMQAFKGFLDQRHGRTTLQKKQ</sequence>
<evidence type="ECO:0000313" key="2">
    <source>
        <dbReference type="Proteomes" id="UP000190667"/>
    </source>
</evidence>
<dbReference type="Proteomes" id="UP000190667">
    <property type="component" value="Unassembled WGS sequence"/>
</dbReference>